<gene>
    <name evidence="1" type="ORF">Q4T40_00360</name>
</gene>
<keyword evidence="2" id="KW-1185">Reference proteome</keyword>
<dbReference type="Proteomes" id="UP001254848">
    <property type="component" value="Unassembled WGS sequence"/>
</dbReference>
<dbReference type="RefSeq" id="WP_413778266.1">
    <property type="nucleotide sequence ID" value="NZ_JAUOZS010000001.1"/>
</dbReference>
<comment type="caution">
    <text evidence="1">The sequence shown here is derived from an EMBL/GenBank/DDBJ whole genome shotgun (WGS) entry which is preliminary data.</text>
</comment>
<organism evidence="1 2">
    <name type="scientific">Anaeroselena agilis</name>
    <dbReference type="NCBI Taxonomy" id="3063788"/>
    <lineage>
        <taxon>Bacteria</taxon>
        <taxon>Bacillati</taxon>
        <taxon>Bacillota</taxon>
        <taxon>Negativicutes</taxon>
        <taxon>Acetonemataceae</taxon>
        <taxon>Anaeroselena</taxon>
    </lineage>
</organism>
<proteinExistence type="predicted"/>
<reference evidence="1 2" key="1">
    <citation type="submission" date="2023-07" db="EMBL/GenBank/DDBJ databases">
        <title>The novel representative of Negativicutes class, Anaeroselena agilis gen. nov. sp. nov.</title>
        <authorList>
            <person name="Prokofeva M.I."/>
            <person name="Elcheninov A.G."/>
            <person name="Klyukina A."/>
            <person name="Kublanov I.V."/>
            <person name="Frolov E.N."/>
            <person name="Podosokorskaya O.A."/>
        </authorList>
    </citation>
    <scope>NUCLEOTIDE SEQUENCE [LARGE SCALE GENOMIC DNA]</scope>
    <source>
        <strain evidence="1 2">4137-cl</strain>
    </source>
</reference>
<dbReference type="EMBL" id="JAUOZS010000001">
    <property type="protein sequence ID" value="MDT8899698.1"/>
    <property type="molecule type" value="Genomic_DNA"/>
</dbReference>
<evidence type="ECO:0000313" key="2">
    <source>
        <dbReference type="Proteomes" id="UP001254848"/>
    </source>
</evidence>
<name>A0ABU3NS98_9FIRM</name>
<sequence length="60" mass="6907">MSDRLNRELAIDDEASGRKLLRLSLRPRNIMSKVTNEDMASLVFRHKADDGVCFLRFIAN</sequence>
<accession>A0ABU3NS98</accession>
<evidence type="ECO:0000313" key="1">
    <source>
        <dbReference type="EMBL" id="MDT8899698.1"/>
    </source>
</evidence>
<protein>
    <submittedName>
        <fullName evidence="1">Uncharacterized protein</fullName>
    </submittedName>
</protein>